<name>A0A2Z6N575_TRISU</name>
<sequence>MAMMNEEVDVSYKYDVFLSFREDTYCTFTGCSNGSKLCIKSASLPDGLMELILENYLKLQRQELPSRSRNSVDLVLTVET</sequence>
<dbReference type="AlphaFoldDB" id="A0A2Z6N575"/>
<evidence type="ECO:0000313" key="2">
    <source>
        <dbReference type="Proteomes" id="UP000242715"/>
    </source>
</evidence>
<evidence type="ECO:0000313" key="1">
    <source>
        <dbReference type="EMBL" id="GAU40054.1"/>
    </source>
</evidence>
<dbReference type="EMBL" id="DF973788">
    <property type="protein sequence ID" value="GAU40054.1"/>
    <property type="molecule type" value="Genomic_DNA"/>
</dbReference>
<proteinExistence type="predicted"/>
<accession>A0A2Z6N575</accession>
<gene>
    <name evidence="1" type="ORF">TSUD_258470</name>
</gene>
<protein>
    <submittedName>
        <fullName evidence="1">Uncharacterized protein</fullName>
    </submittedName>
</protein>
<keyword evidence="2" id="KW-1185">Reference proteome</keyword>
<dbReference type="Proteomes" id="UP000242715">
    <property type="component" value="Unassembled WGS sequence"/>
</dbReference>
<reference evidence="2" key="1">
    <citation type="journal article" date="2017" name="Front. Plant Sci.">
        <title>Climate Clever Clovers: New Paradigm to Reduce the Environmental Footprint of Ruminants by Breeding Low Methanogenic Forages Utilizing Haplotype Variation.</title>
        <authorList>
            <person name="Kaur P."/>
            <person name="Appels R."/>
            <person name="Bayer P.E."/>
            <person name="Keeble-Gagnere G."/>
            <person name="Wang J."/>
            <person name="Hirakawa H."/>
            <person name="Shirasawa K."/>
            <person name="Vercoe P."/>
            <person name="Stefanova K."/>
            <person name="Durmic Z."/>
            <person name="Nichols P."/>
            <person name="Revell C."/>
            <person name="Isobe S.N."/>
            <person name="Edwards D."/>
            <person name="Erskine W."/>
        </authorList>
    </citation>
    <scope>NUCLEOTIDE SEQUENCE [LARGE SCALE GENOMIC DNA]</scope>
    <source>
        <strain evidence="2">cv. Daliak</strain>
    </source>
</reference>
<organism evidence="1 2">
    <name type="scientific">Trifolium subterraneum</name>
    <name type="common">Subterranean clover</name>
    <dbReference type="NCBI Taxonomy" id="3900"/>
    <lineage>
        <taxon>Eukaryota</taxon>
        <taxon>Viridiplantae</taxon>
        <taxon>Streptophyta</taxon>
        <taxon>Embryophyta</taxon>
        <taxon>Tracheophyta</taxon>
        <taxon>Spermatophyta</taxon>
        <taxon>Magnoliopsida</taxon>
        <taxon>eudicotyledons</taxon>
        <taxon>Gunneridae</taxon>
        <taxon>Pentapetalae</taxon>
        <taxon>rosids</taxon>
        <taxon>fabids</taxon>
        <taxon>Fabales</taxon>
        <taxon>Fabaceae</taxon>
        <taxon>Papilionoideae</taxon>
        <taxon>50 kb inversion clade</taxon>
        <taxon>NPAAA clade</taxon>
        <taxon>Hologalegina</taxon>
        <taxon>IRL clade</taxon>
        <taxon>Trifolieae</taxon>
        <taxon>Trifolium</taxon>
    </lineage>
</organism>